<gene>
    <name evidence="2" type="ORF">GS601_04175</name>
</gene>
<comment type="caution">
    <text evidence="2">The sequence shown here is derived from an EMBL/GenBank/DDBJ whole genome shotgun (WGS) entry which is preliminary data.</text>
</comment>
<evidence type="ECO:0000313" key="3">
    <source>
        <dbReference type="Proteomes" id="UP000646053"/>
    </source>
</evidence>
<dbReference type="Proteomes" id="UP000646053">
    <property type="component" value="Unassembled WGS sequence"/>
</dbReference>
<evidence type="ECO:0000313" key="2">
    <source>
        <dbReference type="EMBL" id="NDJ16494.1"/>
    </source>
</evidence>
<dbReference type="InterPro" id="IPR031807">
    <property type="entry name" value="HicB-like"/>
</dbReference>
<feature type="domain" description="HicB-like antitoxin of toxin-antitoxin system" evidence="1">
    <location>
        <begin position="5"/>
        <end position="65"/>
    </location>
</feature>
<reference evidence="2" key="1">
    <citation type="submission" date="2019-12" db="EMBL/GenBank/DDBJ databases">
        <title>High-Quality draft genome sequences of three cyanobacteria isolated from the limestone walls of the Old Cathedral of Coimbra.</title>
        <authorList>
            <person name="Tiago I."/>
            <person name="Soares F."/>
            <person name="Portugal A."/>
        </authorList>
    </citation>
    <scope>NUCLEOTIDE SEQUENCE</scope>
    <source>
        <strain evidence="2">A</strain>
    </source>
</reference>
<dbReference type="AlphaFoldDB" id="A0A8J7YYN9"/>
<sequence length="72" mass="8099">MKQKYPVTLYSDPEGGYVVEIKDLLGCISQGETVEDALAEIEDARALWIESAWIESAYEHDDPIPLKSDLQD</sequence>
<dbReference type="RefSeq" id="WP_162422198.1">
    <property type="nucleotide sequence ID" value="NZ_WVIE01000004.1"/>
</dbReference>
<dbReference type="PANTHER" id="PTHR34504">
    <property type="entry name" value="ANTITOXIN HICB"/>
    <property type="match status" value="1"/>
</dbReference>
<dbReference type="PANTHER" id="PTHR34504:SF2">
    <property type="entry name" value="UPF0150 PROTEIN SSL0259"/>
    <property type="match status" value="1"/>
</dbReference>
<accession>A0A8J7YYN9</accession>
<dbReference type="SUPFAM" id="SSF143100">
    <property type="entry name" value="TTHA1013/TTHA0281-like"/>
    <property type="match status" value="1"/>
</dbReference>
<dbReference type="EMBL" id="WVIE01000004">
    <property type="protein sequence ID" value="NDJ16494.1"/>
    <property type="molecule type" value="Genomic_DNA"/>
</dbReference>
<dbReference type="InterPro" id="IPR035069">
    <property type="entry name" value="TTHA1013/TTHA0281-like"/>
</dbReference>
<keyword evidence="3" id="KW-1185">Reference proteome</keyword>
<dbReference type="Pfam" id="PF15919">
    <property type="entry name" value="HicB_lk_antitox"/>
    <property type="match status" value="1"/>
</dbReference>
<proteinExistence type="predicted"/>
<dbReference type="Gene3D" id="3.30.160.250">
    <property type="match status" value="1"/>
</dbReference>
<organism evidence="2 3">
    <name type="scientific">Myxacorys almedinensis A</name>
    <dbReference type="NCBI Taxonomy" id="2690445"/>
    <lineage>
        <taxon>Bacteria</taxon>
        <taxon>Bacillati</taxon>
        <taxon>Cyanobacteriota</taxon>
        <taxon>Cyanophyceae</taxon>
        <taxon>Leptolyngbyales</taxon>
        <taxon>Leptolyngbyaceae</taxon>
        <taxon>Myxacorys</taxon>
        <taxon>Myxacorys almedinensis</taxon>
    </lineage>
</organism>
<protein>
    <submittedName>
        <fullName evidence="2">Type II toxin-antitoxin system HicB family antitoxin</fullName>
    </submittedName>
</protein>
<evidence type="ECO:0000259" key="1">
    <source>
        <dbReference type="Pfam" id="PF15919"/>
    </source>
</evidence>
<dbReference type="InterPro" id="IPR051404">
    <property type="entry name" value="TA_system_antitoxin"/>
</dbReference>
<name>A0A8J7YYN9_9CYAN</name>